<dbReference type="GO" id="GO:0006606">
    <property type="term" value="P:protein import into nucleus"/>
    <property type="evidence" value="ECO:0007669"/>
    <property type="project" value="TreeGrafter"/>
</dbReference>
<dbReference type="Pfam" id="PF04096">
    <property type="entry name" value="Nucleoporin2"/>
    <property type="match status" value="1"/>
</dbReference>
<feature type="region of interest" description="Disordered" evidence="9">
    <location>
        <begin position="789"/>
        <end position="826"/>
    </location>
</feature>
<dbReference type="OrthoDB" id="447873at2759"/>
<dbReference type="STRING" id="1169540.A0A0G4ENU2"/>
<sequence>MLHTFSYQRPPPPAPVPEWPQRQIGLSSGSHPTPPPNAPQQTSSTGQIPDPTGQQGAGGGPFHPRMPNTHSALFGLRPPRPPMPEGVRPPVPAAHGGGMQTFANSQSWRPPRPVMVPPPASHRMAPLSATKLVPPPAVPNAPRVASIPQTLSMLPGVFRPPPAAAGGVVGPFGVPGRPGGPGGRFTPMPIQAGGGGGVTATGGGMTGQGKVGGEVVNEVARSTSDPNKGPQGPQGQQGVGAVQREGEGVVGGREEGICSGVAGGVVGPAAGGGGVGGMVSTSVQEGRRPFFYPTTANPLITPAMIQAPLLKSHASRPVTSLSLQGQQLTTATTQQQHQQQQQQPQQPPPQQTQDTATEDHHATTGPPHLHPHPWPEEPALSVLPSDPLAREVENLKTAKSLAMQSEKWSKQHLQERNSQLFRDRQVHGPRRTVAGGDDPLIHGGGAGGKHETGGTFLTSFTQHHQQHQQQPPPYTDDSPSFQPPHPHQQQQGMQQGMAFAPPPVVPPSHPYQQQHHQPLLTYTNAETQYDPQMYGTLAMQASTHAPPLIENNFPAHVPAGYPYEQPVHAPQYEQQMGEDGEMDGGDGAGGGGEGHVVNGFGVVDSGAGVGGAGEALANGVPLAHEGEGMGMGMMGMGEGESVEQNALLVMEFCKDKLSRSVVQELRQMKQPPAASRIVLETLATLLSVPLTDTRPLAVRKVLALPNLADKLHTFDLNSVKKKDYQAIRRNLASHEWDETALETTKFVFLALWVRAVAMLLQTRKHMASPPVQTTLTFERAIREATIAKHPLGESREQCHRSRSKETEGRGEGAGQRGSSVRGAEATVTSGGGKVVLSFEPDLRVMSEDEKGAVMDLKISREGVGSIQFHGITDCRGIDFDEVVRLEVGEVLVYPSNSSVRKPEVGHGLNRPATVTMYQCWPPPTQHEGTLSDTAAMERYRRKIQLMTERKDATFIDYCCQTGVWKFRVEHF</sequence>
<keyword evidence="6" id="KW-0811">Translocation</keyword>
<dbReference type="AlphaFoldDB" id="A0A0G4ENU2"/>
<dbReference type="GO" id="GO:0044614">
    <property type="term" value="C:nuclear pore cytoplasmic filaments"/>
    <property type="evidence" value="ECO:0007669"/>
    <property type="project" value="TreeGrafter"/>
</dbReference>
<proteinExistence type="inferred from homology"/>
<feature type="compositionally biased region" description="Low complexity" evidence="9">
    <location>
        <begin position="324"/>
        <end position="344"/>
    </location>
</feature>
<accession>A0A0G4ENU2</accession>
<dbReference type="Proteomes" id="UP000041254">
    <property type="component" value="Unassembled WGS sequence"/>
</dbReference>
<keyword evidence="4" id="KW-0509">mRNA transport</keyword>
<comment type="subcellular location">
    <subcellularLocation>
        <location evidence="1">Nucleus</location>
        <location evidence="1">Nuclear pore complex</location>
    </subcellularLocation>
</comment>
<dbReference type="GO" id="GO:0006405">
    <property type="term" value="P:RNA export from nucleus"/>
    <property type="evidence" value="ECO:0007669"/>
    <property type="project" value="TreeGrafter"/>
</dbReference>
<feature type="region of interest" description="Disordered" evidence="9">
    <location>
        <begin position="316"/>
        <end position="382"/>
    </location>
</feature>
<dbReference type="GO" id="GO:0003723">
    <property type="term" value="F:RNA binding"/>
    <property type="evidence" value="ECO:0007669"/>
    <property type="project" value="TreeGrafter"/>
</dbReference>
<dbReference type="GO" id="GO:0000973">
    <property type="term" value="P:post-transcriptional tethering of RNA polymerase II gene DNA at nuclear periphery"/>
    <property type="evidence" value="ECO:0007669"/>
    <property type="project" value="TreeGrafter"/>
</dbReference>
<feature type="compositionally biased region" description="Pro residues" evidence="9">
    <location>
        <begin position="9"/>
        <end position="18"/>
    </location>
</feature>
<evidence type="ECO:0000256" key="9">
    <source>
        <dbReference type="SAM" id="MobiDB-lite"/>
    </source>
</evidence>
<evidence type="ECO:0000256" key="4">
    <source>
        <dbReference type="ARBA" id="ARBA00022816"/>
    </source>
</evidence>
<feature type="region of interest" description="Disordered" evidence="9">
    <location>
        <begin position="576"/>
        <end position="595"/>
    </location>
</feature>
<dbReference type="PROSITE" id="PS51434">
    <property type="entry name" value="NUP_C"/>
    <property type="match status" value="1"/>
</dbReference>
<dbReference type="SUPFAM" id="SSF82215">
    <property type="entry name" value="C-terminal autoproteolytic domain of nucleoporin nup98"/>
    <property type="match status" value="1"/>
</dbReference>
<dbReference type="PANTHER" id="PTHR23198">
    <property type="entry name" value="NUCLEOPORIN"/>
    <property type="match status" value="1"/>
</dbReference>
<evidence type="ECO:0000313" key="12">
    <source>
        <dbReference type="Proteomes" id="UP000041254"/>
    </source>
</evidence>
<name>A0A0G4ENU2_VITBC</name>
<evidence type="ECO:0000256" key="8">
    <source>
        <dbReference type="ARBA" id="ARBA00023242"/>
    </source>
</evidence>
<dbReference type="Gene3D" id="1.20.920.60">
    <property type="match status" value="1"/>
</dbReference>
<dbReference type="GO" id="GO:0017056">
    <property type="term" value="F:structural constituent of nuclear pore"/>
    <property type="evidence" value="ECO:0007669"/>
    <property type="project" value="InterPro"/>
</dbReference>
<evidence type="ECO:0000256" key="1">
    <source>
        <dbReference type="ARBA" id="ARBA00004567"/>
    </source>
</evidence>
<comment type="similarity">
    <text evidence="2">Belongs to the nucleoporin GLFG family.</text>
</comment>
<gene>
    <name evidence="11" type="ORF">Vbra_20551</name>
</gene>
<keyword evidence="7" id="KW-0906">Nuclear pore complex</keyword>
<evidence type="ECO:0000256" key="2">
    <source>
        <dbReference type="ARBA" id="ARBA00008926"/>
    </source>
</evidence>
<protein>
    <recommendedName>
        <fullName evidence="10">Peptidase S59 domain-containing protein</fullName>
    </recommendedName>
</protein>
<dbReference type="InParanoid" id="A0A0G4ENU2"/>
<dbReference type="Gene3D" id="3.30.1610.10">
    <property type="entry name" value="Peptidase S59, nucleoporin"/>
    <property type="match status" value="1"/>
</dbReference>
<feature type="region of interest" description="Disordered" evidence="9">
    <location>
        <begin position="1"/>
        <end position="91"/>
    </location>
</feature>
<reference evidence="11 12" key="1">
    <citation type="submission" date="2014-11" db="EMBL/GenBank/DDBJ databases">
        <authorList>
            <person name="Zhu J."/>
            <person name="Qi W."/>
            <person name="Song R."/>
        </authorList>
    </citation>
    <scope>NUCLEOTIDE SEQUENCE [LARGE SCALE GENOMIC DNA]</scope>
</reference>
<dbReference type="GO" id="GO:0034398">
    <property type="term" value="P:telomere tethering at nuclear periphery"/>
    <property type="evidence" value="ECO:0007669"/>
    <property type="project" value="TreeGrafter"/>
</dbReference>
<evidence type="ECO:0000256" key="3">
    <source>
        <dbReference type="ARBA" id="ARBA00022448"/>
    </source>
</evidence>
<keyword evidence="5" id="KW-0653">Protein transport</keyword>
<feature type="compositionally biased region" description="Low complexity" evidence="9">
    <location>
        <begin position="229"/>
        <end position="243"/>
    </location>
</feature>
<feature type="region of interest" description="Disordered" evidence="9">
    <location>
        <begin position="420"/>
        <end position="494"/>
    </location>
</feature>
<dbReference type="GO" id="GO:0008139">
    <property type="term" value="F:nuclear localization sequence binding"/>
    <property type="evidence" value="ECO:0007669"/>
    <property type="project" value="TreeGrafter"/>
</dbReference>
<evidence type="ECO:0000259" key="10">
    <source>
        <dbReference type="PROSITE" id="PS51434"/>
    </source>
</evidence>
<dbReference type="InterPro" id="IPR036903">
    <property type="entry name" value="Nup98_auto-Pept-S59_dom_sf"/>
</dbReference>
<evidence type="ECO:0000313" key="11">
    <source>
        <dbReference type="EMBL" id="CEL98533.1"/>
    </source>
</evidence>
<feature type="compositionally biased region" description="Gly residues" evidence="9">
    <location>
        <begin position="585"/>
        <end position="594"/>
    </location>
</feature>
<dbReference type="PANTHER" id="PTHR23198:SF6">
    <property type="entry name" value="NUCLEAR PORE COMPLEX PROTEIN NUP98-NUP96"/>
    <property type="match status" value="1"/>
</dbReference>
<keyword evidence="12" id="KW-1185">Reference proteome</keyword>
<keyword evidence="8" id="KW-0539">Nucleus</keyword>
<dbReference type="EMBL" id="CDMY01000272">
    <property type="protein sequence ID" value="CEL98533.1"/>
    <property type="molecule type" value="Genomic_DNA"/>
</dbReference>
<feature type="region of interest" description="Disordered" evidence="9">
    <location>
        <begin position="220"/>
        <end position="248"/>
    </location>
</feature>
<evidence type="ECO:0000256" key="7">
    <source>
        <dbReference type="ARBA" id="ARBA00023132"/>
    </source>
</evidence>
<dbReference type="GO" id="GO:0051028">
    <property type="term" value="P:mRNA transport"/>
    <property type="evidence" value="ECO:0007669"/>
    <property type="project" value="UniProtKB-KW"/>
</dbReference>
<dbReference type="InterPro" id="IPR037665">
    <property type="entry name" value="Nucleoporin_S59-like"/>
</dbReference>
<feature type="domain" description="Peptidase S59" evidence="10">
    <location>
        <begin position="833"/>
        <end position="971"/>
    </location>
</feature>
<keyword evidence="3" id="KW-0813">Transport</keyword>
<dbReference type="VEuPathDB" id="CryptoDB:Vbra_20551"/>
<evidence type="ECO:0000256" key="6">
    <source>
        <dbReference type="ARBA" id="ARBA00023010"/>
    </source>
</evidence>
<feature type="compositionally biased region" description="Basic and acidic residues" evidence="9">
    <location>
        <begin position="789"/>
        <end position="810"/>
    </location>
</feature>
<evidence type="ECO:0000256" key="5">
    <source>
        <dbReference type="ARBA" id="ARBA00022927"/>
    </source>
</evidence>
<feature type="compositionally biased region" description="Pro residues" evidence="9">
    <location>
        <begin position="78"/>
        <end position="91"/>
    </location>
</feature>
<dbReference type="InterPro" id="IPR007230">
    <property type="entry name" value="Nup98_auto-Pept-S59_dom"/>
</dbReference>
<organism evidence="11 12">
    <name type="scientific">Vitrella brassicaformis (strain CCMP3155)</name>
    <dbReference type="NCBI Taxonomy" id="1169540"/>
    <lineage>
        <taxon>Eukaryota</taxon>
        <taxon>Sar</taxon>
        <taxon>Alveolata</taxon>
        <taxon>Colpodellida</taxon>
        <taxon>Vitrellaceae</taxon>
        <taxon>Vitrella</taxon>
    </lineage>
</organism>